<dbReference type="GeneID" id="25570157"/>
<dbReference type="InterPro" id="IPR028994">
    <property type="entry name" value="Integrin_alpha_N"/>
</dbReference>
<protein>
    <recommendedName>
        <fullName evidence="4">VCBS repeat-containing protein</fullName>
    </recommendedName>
</protein>
<dbReference type="EMBL" id="GL349477">
    <property type="protein sequence ID" value="KNC53008.1"/>
    <property type="molecule type" value="Genomic_DNA"/>
</dbReference>
<sequence length="803" mass="83857">MELTIHVWHACMWRTGGLHSRGRPLPAWREEVGRGAAARTAVLGTVFLVFLLAASVRARMVPDIPQCVAEMDAVTHVVTSLDDGPIDVVAADVDGDGWLDLVYAAHNAHKIGWYRYNHIVGGFEGQQVVSTAALGVQSVIAADIDGDSDLDLASASANDNKIAWYENINGAGSFGPQQVVSTAAGRAQSVIAADMDGDGDLDLASASATDNKIAWYENIDGVGTFGPQQVVSTTANSARSVVAADVDGDGDMDLVSASSSDNKIAWYENTDGVGSFGPQQVVSIAASGAQSVIAADMDGDGDLDLASASVSDNKIAWYENIDGAGRFGPPKVVSTTASYAQCVVAADIDGDGDLDLASASYYDNKIAWYENTDGAGTFGPPQVVSSAAKGASSVIAADMDRDSDLDLASALFSDREIAWYENTDGAGSFGSQQVVSTTASYARCVVAADVDGDGDLDLASASVSDNKIAWYENIDGVGSFGPQQVVSTAAHGVQSVIATDVDGDGDLDLASASASDNKIAWYENIDGAGSFGPQQVVSTTASYARCVVAADVDGDGDLDLASASSSDNKIAWYENIDGAGSRLANLAANSDRTLNMLSHSLEAIRARTRATAMPSSHPRPLVLSPRAAADDVARRLWEEVDDAFPLPASRTLVATCAASDEIGVSTAEESLDSPDDPAAKLDFHVARLRAAGGDPRKWNAAIDALQLDLSPALAQLVETNRSLQARVDSAFSRSRSLVFADSDDEERNERDERQLAHLRKQAAGPDDLGWIAEQVSSLDADFALVLAALPPPESGSESDDNSS</sequence>
<dbReference type="AlphaFoldDB" id="A0A0L0DNL1"/>
<evidence type="ECO:0000313" key="2">
    <source>
        <dbReference type="EMBL" id="KNC53008.1"/>
    </source>
</evidence>
<evidence type="ECO:0008006" key="4">
    <source>
        <dbReference type="Google" id="ProtNLM"/>
    </source>
</evidence>
<dbReference type="InterPro" id="IPR013517">
    <property type="entry name" value="FG-GAP"/>
</dbReference>
<accession>A0A0L0DNL1</accession>
<dbReference type="Gene3D" id="2.130.10.130">
    <property type="entry name" value="Integrin alpha, N-terminal"/>
    <property type="match status" value="2"/>
</dbReference>
<evidence type="ECO:0000313" key="3">
    <source>
        <dbReference type="Proteomes" id="UP000054408"/>
    </source>
</evidence>
<dbReference type="SUPFAM" id="SSF89372">
    <property type="entry name" value="Fucose-specific lectin"/>
    <property type="match status" value="1"/>
</dbReference>
<dbReference type="PANTHER" id="PTHR44103">
    <property type="entry name" value="PROPROTEIN CONVERTASE P"/>
    <property type="match status" value="1"/>
</dbReference>
<keyword evidence="1" id="KW-0732">Signal</keyword>
<dbReference type="RefSeq" id="XP_013754921.1">
    <property type="nucleotide sequence ID" value="XM_013899467.1"/>
</dbReference>
<dbReference type="PANTHER" id="PTHR44103:SF1">
    <property type="entry name" value="PROPROTEIN CONVERTASE P"/>
    <property type="match status" value="1"/>
</dbReference>
<dbReference type="OMA" id="KIAWYCN"/>
<gene>
    <name evidence="2" type="ORF">AMSG_12243</name>
</gene>
<reference evidence="2 3" key="1">
    <citation type="submission" date="2010-05" db="EMBL/GenBank/DDBJ databases">
        <title>The Genome Sequence of Thecamonas trahens ATCC 50062.</title>
        <authorList>
            <consortium name="The Broad Institute Genome Sequencing Platform"/>
            <person name="Russ C."/>
            <person name="Cuomo C."/>
            <person name="Shea T."/>
            <person name="Young S.K."/>
            <person name="Zeng Q."/>
            <person name="Koehrsen M."/>
            <person name="Haas B."/>
            <person name="Borodovsky M."/>
            <person name="Guigo R."/>
            <person name="Alvarado L."/>
            <person name="Berlin A."/>
            <person name="Bochicchio J."/>
            <person name="Borenstein D."/>
            <person name="Chapman S."/>
            <person name="Chen Z."/>
            <person name="Freedman E."/>
            <person name="Gellesch M."/>
            <person name="Goldberg J."/>
            <person name="Griggs A."/>
            <person name="Gujja S."/>
            <person name="Heilman E."/>
            <person name="Heiman D."/>
            <person name="Hepburn T."/>
            <person name="Howarth C."/>
            <person name="Jen D."/>
            <person name="Larson L."/>
            <person name="Mehta T."/>
            <person name="Park D."/>
            <person name="Pearson M."/>
            <person name="Roberts A."/>
            <person name="Saif S."/>
            <person name="Shenoy N."/>
            <person name="Sisk P."/>
            <person name="Stolte C."/>
            <person name="Sykes S."/>
            <person name="Thomson T."/>
            <person name="Walk T."/>
            <person name="White J."/>
            <person name="Yandava C."/>
            <person name="Burger G."/>
            <person name="Gray M.W."/>
            <person name="Holland P.W.H."/>
            <person name="King N."/>
            <person name="Lang F.B.F."/>
            <person name="Roger A.J."/>
            <person name="Ruiz-Trillo I."/>
            <person name="Lander E."/>
            <person name="Nusbaum C."/>
        </authorList>
    </citation>
    <scope>NUCLEOTIDE SEQUENCE [LARGE SCALE GENOMIC DNA]</scope>
    <source>
        <strain evidence="2 3">ATCC 50062</strain>
    </source>
</reference>
<dbReference type="eggNOG" id="ENOG502SY53">
    <property type="taxonomic scope" value="Eukaryota"/>
</dbReference>
<name>A0A0L0DNL1_THETB</name>
<keyword evidence="3" id="KW-1185">Reference proteome</keyword>
<dbReference type="Proteomes" id="UP000054408">
    <property type="component" value="Unassembled WGS sequence"/>
</dbReference>
<dbReference type="Pfam" id="PF13517">
    <property type="entry name" value="FG-GAP_3"/>
    <property type="match status" value="4"/>
</dbReference>
<evidence type="ECO:0000256" key="1">
    <source>
        <dbReference type="ARBA" id="ARBA00022729"/>
    </source>
</evidence>
<organism evidence="2 3">
    <name type="scientific">Thecamonas trahens ATCC 50062</name>
    <dbReference type="NCBI Taxonomy" id="461836"/>
    <lineage>
        <taxon>Eukaryota</taxon>
        <taxon>Apusozoa</taxon>
        <taxon>Apusomonadida</taxon>
        <taxon>Apusomonadidae</taxon>
        <taxon>Thecamonas</taxon>
    </lineage>
</organism>
<proteinExistence type="predicted"/>
<dbReference type="SUPFAM" id="SSF69318">
    <property type="entry name" value="Integrin alpha N-terminal domain"/>
    <property type="match status" value="1"/>
</dbReference>